<name>A0ABQ6CYN3_9HYPH</name>
<gene>
    <name evidence="3" type="ORF">GCM10007884_06490</name>
</gene>
<feature type="domain" description="Glycosyltransferase 2-like" evidence="2">
    <location>
        <begin position="10"/>
        <end position="107"/>
    </location>
</feature>
<comment type="caution">
    <text evidence="3">The sequence shown here is derived from an EMBL/GenBank/DDBJ whole genome shotgun (WGS) entry which is preliminary data.</text>
</comment>
<comment type="similarity">
    <text evidence="1">Belongs to the glycosyltransferase 2 family. WaaE/KdtX subfamily.</text>
</comment>
<dbReference type="CDD" id="cd02511">
    <property type="entry name" value="Beta4Glucosyltransferase"/>
    <property type="match status" value="1"/>
</dbReference>
<protein>
    <submittedName>
        <fullName evidence="3">Glycosyltransferase RP128</fullName>
    </submittedName>
</protein>
<dbReference type="SUPFAM" id="SSF53448">
    <property type="entry name" value="Nucleotide-diphospho-sugar transferases"/>
    <property type="match status" value="1"/>
</dbReference>
<reference evidence="4" key="1">
    <citation type="journal article" date="2019" name="Int. J. Syst. Evol. Microbiol.">
        <title>The Global Catalogue of Microorganisms (GCM) 10K type strain sequencing project: providing services to taxonomists for standard genome sequencing and annotation.</title>
        <authorList>
            <consortium name="The Broad Institute Genomics Platform"/>
            <consortium name="The Broad Institute Genome Sequencing Center for Infectious Disease"/>
            <person name="Wu L."/>
            <person name="Ma J."/>
        </authorList>
    </citation>
    <scope>NUCLEOTIDE SEQUENCE [LARGE SCALE GENOMIC DNA]</scope>
    <source>
        <strain evidence="4">NBRC 107710</strain>
    </source>
</reference>
<keyword evidence="4" id="KW-1185">Reference proteome</keyword>
<dbReference type="EMBL" id="BSPG01000002">
    <property type="protein sequence ID" value="GLS42664.1"/>
    <property type="molecule type" value="Genomic_DNA"/>
</dbReference>
<sequence>MAIMSRKLSCTVITMNEEDRIERCLASVRGIADEIVVVDSGSTDGTLEIARACGAVCHVNAWRGYGQQKRFAEDVATNDWILNLDADEWLTDGARREIAAIMGTPQPDPQIHGYRFDIRHVYPGRSKPRLLADSHKYIRLYDRTRCRFPDSAVFDEIKLEPKNMGRIRGPVLHQSLRSLSHLMKKNVAYYRLQTTEIDKVPSLLLLRMATEPFTVFFKYYVLKRHFTGGAYGFAVASTIAGLRTYRLALLRRSGKSRGSG</sequence>
<evidence type="ECO:0000259" key="2">
    <source>
        <dbReference type="Pfam" id="PF00535"/>
    </source>
</evidence>
<dbReference type="Gene3D" id="3.90.550.10">
    <property type="entry name" value="Spore Coat Polysaccharide Biosynthesis Protein SpsA, Chain A"/>
    <property type="match status" value="1"/>
</dbReference>
<dbReference type="Pfam" id="PF00535">
    <property type="entry name" value="Glycos_transf_2"/>
    <property type="match status" value="1"/>
</dbReference>
<dbReference type="Proteomes" id="UP001156881">
    <property type="component" value="Unassembled WGS sequence"/>
</dbReference>
<dbReference type="InterPro" id="IPR029044">
    <property type="entry name" value="Nucleotide-diphossugar_trans"/>
</dbReference>
<evidence type="ECO:0000256" key="1">
    <source>
        <dbReference type="ARBA" id="ARBA00038494"/>
    </source>
</evidence>
<evidence type="ECO:0000313" key="4">
    <source>
        <dbReference type="Proteomes" id="UP001156881"/>
    </source>
</evidence>
<accession>A0ABQ6CYN3</accession>
<proteinExistence type="inferred from homology"/>
<organism evidence="3 4">
    <name type="scientific">Methylobacterium brachythecii</name>
    <dbReference type="NCBI Taxonomy" id="1176177"/>
    <lineage>
        <taxon>Bacteria</taxon>
        <taxon>Pseudomonadati</taxon>
        <taxon>Pseudomonadota</taxon>
        <taxon>Alphaproteobacteria</taxon>
        <taxon>Hyphomicrobiales</taxon>
        <taxon>Methylobacteriaceae</taxon>
        <taxon>Methylobacterium</taxon>
    </lineage>
</organism>
<dbReference type="PANTHER" id="PTHR43630:SF2">
    <property type="entry name" value="GLYCOSYLTRANSFERASE"/>
    <property type="match status" value="1"/>
</dbReference>
<evidence type="ECO:0000313" key="3">
    <source>
        <dbReference type="EMBL" id="GLS42664.1"/>
    </source>
</evidence>
<dbReference type="InterPro" id="IPR001173">
    <property type="entry name" value="Glyco_trans_2-like"/>
</dbReference>
<dbReference type="PANTHER" id="PTHR43630">
    <property type="entry name" value="POLY-BETA-1,6-N-ACETYL-D-GLUCOSAMINE SYNTHASE"/>
    <property type="match status" value="1"/>
</dbReference>